<dbReference type="OrthoDB" id="4590707at2759"/>
<evidence type="ECO:0000313" key="3">
    <source>
        <dbReference type="Proteomes" id="UP000326565"/>
    </source>
</evidence>
<keyword evidence="3" id="KW-1185">Reference proteome</keyword>
<feature type="compositionally biased region" description="Basic and acidic residues" evidence="1">
    <location>
        <begin position="102"/>
        <end position="113"/>
    </location>
</feature>
<evidence type="ECO:0000256" key="1">
    <source>
        <dbReference type="SAM" id="MobiDB-lite"/>
    </source>
</evidence>
<feature type="compositionally biased region" description="Basic and acidic residues" evidence="1">
    <location>
        <begin position="71"/>
        <end position="93"/>
    </location>
</feature>
<name>A0A5N5X6L6_9EURO</name>
<evidence type="ECO:0000313" key="2">
    <source>
        <dbReference type="EMBL" id="KAB8075164.1"/>
    </source>
</evidence>
<feature type="region of interest" description="Disordered" evidence="1">
    <location>
        <begin position="17"/>
        <end position="44"/>
    </location>
</feature>
<dbReference type="Proteomes" id="UP000326565">
    <property type="component" value="Unassembled WGS sequence"/>
</dbReference>
<protein>
    <submittedName>
        <fullName evidence="2">Uncharacterized protein</fullName>
    </submittedName>
</protein>
<feature type="region of interest" description="Disordered" evidence="1">
    <location>
        <begin position="65"/>
        <end position="200"/>
    </location>
</feature>
<reference evidence="2 3" key="1">
    <citation type="submission" date="2019-04" db="EMBL/GenBank/DDBJ databases">
        <title>Friends and foes A comparative genomics study of 23 Aspergillus species from section Flavi.</title>
        <authorList>
            <consortium name="DOE Joint Genome Institute"/>
            <person name="Kjaerbolling I."/>
            <person name="Vesth T."/>
            <person name="Frisvad J.C."/>
            <person name="Nybo J.L."/>
            <person name="Theobald S."/>
            <person name="Kildgaard S."/>
            <person name="Isbrandt T."/>
            <person name="Kuo A."/>
            <person name="Sato A."/>
            <person name="Lyhne E.K."/>
            <person name="Kogle M.E."/>
            <person name="Wiebenga A."/>
            <person name="Kun R.S."/>
            <person name="Lubbers R.J."/>
            <person name="Makela M.R."/>
            <person name="Barry K."/>
            <person name="Chovatia M."/>
            <person name="Clum A."/>
            <person name="Daum C."/>
            <person name="Haridas S."/>
            <person name="He G."/>
            <person name="LaButti K."/>
            <person name="Lipzen A."/>
            <person name="Mondo S."/>
            <person name="Riley R."/>
            <person name="Salamov A."/>
            <person name="Simmons B.A."/>
            <person name="Magnuson J.K."/>
            <person name="Henrissat B."/>
            <person name="Mortensen U.H."/>
            <person name="Larsen T.O."/>
            <person name="Devries R.P."/>
            <person name="Grigoriev I.V."/>
            <person name="Machida M."/>
            <person name="Baker S.E."/>
            <person name="Andersen M.R."/>
        </authorList>
    </citation>
    <scope>NUCLEOTIDE SEQUENCE [LARGE SCALE GENOMIC DNA]</scope>
    <source>
        <strain evidence="2 3">CBS 151.66</strain>
    </source>
</reference>
<gene>
    <name evidence="2" type="ORF">BDV29DRAFT_112454</name>
</gene>
<dbReference type="EMBL" id="ML732198">
    <property type="protein sequence ID" value="KAB8075164.1"/>
    <property type="molecule type" value="Genomic_DNA"/>
</dbReference>
<organism evidence="2 3">
    <name type="scientific">Aspergillus leporis</name>
    <dbReference type="NCBI Taxonomy" id="41062"/>
    <lineage>
        <taxon>Eukaryota</taxon>
        <taxon>Fungi</taxon>
        <taxon>Dikarya</taxon>
        <taxon>Ascomycota</taxon>
        <taxon>Pezizomycotina</taxon>
        <taxon>Eurotiomycetes</taxon>
        <taxon>Eurotiomycetidae</taxon>
        <taxon>Eurotiales</taxon>
        <taxon>Aspergillaceae</taxon>
        <taxon>Aspergillus</taxon>
        <taxon>Aspergillus subgen. Circumdati</taxon>
    </lineage>
</organism>
<accession>A0A5N5X6L6</accession>
<sequence>MVFARANLLRVSARAVGAASRRPATQQFARRTYASESSHKVQKSSDLPWMVASIGLGVPAAYYLISSGPEKTPHGAHGDQHEAVKETEKKEEAAPAGETEPQPDRDAEQKVDMKASSSSSSEEKSDQKGGSFGEPPSNVDKGSARGEAGGAASISGKQEGLSNKDTDNPYVNEPGKSVKGEGETETAKVKGTVTPERPQQ</sequence>
<dbReference type="AlphaFoldDB" id="A0A5N5X6L6"/>
<feature type="compositionally biased region" description="Basic and acidic residues" evidence="1">
    <location>
        <begin position="176"/>
        <end position="188"/>
    </location>
</feature>
<proteinExistence type="predicted"/>